<evidence type="ECO:0000313" key="2">
    <source>
        <dbReference type="EMBL" id="MDT0344403.1"/>
    </source>
</evidence>
<keyword evidence="3" id="KW-1185">Reference proteome</keyword>
<dbReference type="Proteomes" id="UP001183246">
    <property type="component" value="Unassembled WGS sequence"/>
</dbReference>
<protein>
    <recommendedName>
        <fullName evidence="1">DUF3885 domain-containing protein</fullName>
    </recommendedName>
</protein>
<proteinExistence type="predicted"/>
<dbReference type="RefSeq" id="WP_311705527.1">
    <property type="nucleotide sequence ID" value="NZ_JAVREL010000009.1"/>
</dbReference>
<name>A0ABU2MRZ5_9ACTN</name>
<dbReference type="Pfam" id="PF13021">
    <property type="entry name" value="DUF3885"/>
    <property type="match status" value="1"/>
</dbReference>
<gene>
    <name evidence="2" type="ORF">RM590_17525</name>
</gene>
<dbReference type="InterPro" id="IPR024976">
    <property type="entry name" value="DUF3885"/>
</dbReference>
<evidence type="ECO:0000313" key="3">
    <source>
        <dbReference type="Proteomes" id="UP001183246"/>
    </source>
</evidence>
<dbReference type="EMBL" id="JAVREL010000009">
    <property type="protein sequence ID" value="MDT0344403.1"/>
    <property type="molecule type" value="Genomic_DNA"/>
</dbReference>
<accession>A0ABU2MRZ5</accession>
<feature type="domain" description="DUF3885" evidence="1">
    <location>
        <begin position="2"/>
        <end position="151"/>
    </location>
</feature>
<organism evidence="2 3">
    <name type="scientific">Streptomyces litchfieldiae</name>
    <dbReference type="NCBI Taxonomy" id="3075543"/>
    <lineage>
        <taxon>Bacteria</taxon>
        <taxon>Bacillati</taxon>
        <taxon>Actinomycetota</taxon>
        <taxon>Actinomycetes</taxon>
        <taxon>Kitasatosporales</taxon>
        <taxon>Streptomycetaceae</taxon>
        <taxon>Streptomyces</taxon>
    </lineage>
</organism>
<reference evidence="3" key="1">
    <citation type="submission" date="2023-07" db="EMBL/GenBank/DDBJ databases">
        <title>30 novel species of actinomycetes from the DSMZ collection.</title>
        <authorList>
            <person name="Nouioui I."/>
        </authorList>
    </citation>
    <scope>NUCLEOTIDE SEQUENCE [LARGE SCALE GENOMIC DNA]</scope>
    <source>
        <strain evidence="3">DSM 44938</strain>
    </source>
</reference>
<evidence type="ECO:0000259" key="1">
    <source>
        <dbReference type="Pfam" id="PF13021"/>
    </source>
</evidence>
<comment type="caution">
    <text evidence="2">The sequence shown here is derived from an EMBL/GenBank/DDBJ whole genome shotgun (WGS) entry which is preliminary data.</text>
</comment>
<sequence length="154" mass="17722">MRFHSLPGSKRYAGDETEYAIVLRRYNTVLHELFAGGDVYVITTVWSPEPAVPDHRTGADHWHTVLVRDDPDPEFRAHAHFFTARLPWRYGCVDDLLREVAGDRVGNVLVADTRLERVHHPYDGGADVLLRTAEERDRLRDRFAAWLSRHPLGL</sequence>